<sequence length="157" mass="17764">MTTYCGCGTRIRIQMHKAPVLFRATNESAIYFFAEHVSLYLGYYLAGRVYPETCPLNSDSVRVRVCCGSIQISTIKKSTLQIYSKPPVMIGSPKCLLEKVFAWAKVGPPSITVGQLGVWELPLRLQLLNQKVFILRPRILIDQVNIDIFLQLGFLRL</sequence>
<evidence type="ECO:0000313" key="1">
    <source>
        <dbReference type="EMBL" id="KAE9404697.1"/>
    </source>
</evidence>
<accession>A0A6A4I6J3</accession>
<dbReference type="AlphaFoldDB" id="A0A6A4I6J3"/>
<keyword evidence="2" id="KW-1185">Reference proteome</keyword>
<gene>
    <name evidence="1" type="ORF">BT96DRAFT_403352</name>
</gene>
<name>A0A6A4I6J3_9AGAR</name>
<reference evidence="1" key="1">
    <citation type="journal article" date="2019" name="Environ. Microbiol.">
        <title>Fungal ecological strategies reflected in gene transcription - a case study of two litter decomposers.</title>
        <authorList>
            <person name="Barbi F."/>
            <person name="Kohler A."/>
            <person name="Barry K."/>
            <person name="Baskaran P."/>
            <person name="Daum C."/>
            <person name="Fauchery L."/>
            <person name="Ihrmark K."/>
            <person name="Kuo A."/>
            <person name="LaButti K."/>
            <person name="Lipzen A."/>
            <person name="Morin E."/>
            <person name="Grigoriev I.V."/>
            <person name="Henrissat B."/>
            <person name="Lindahl B."/>
            <person name="Martin F."/>
        </authorList>
    </citation>
    <scope>NUCLEOTIDE SEQUENCE</scope>
    <source>
        <strain evidence="1">JB14</strain>
    </source>
</reference>
<evidence type="ECO:0000313" key="2">
    <source>
        <dbReference type="Proteomes" id="UP000799118"/>
    </source>
</evidence>
<organism evidence="1 2">
    <name type="scientific">Gymnopus androsaceus JB14</name>
    <dbReference type="NCBI Taxonomy" id="1447944"/>
    <lineage>
        <taxon>Eukaryota</taxon>
        <taxon>Fungi</taxon>
        <taxon>Dikarya</taxon>
        <taxon>Basidiomycota</taxon>
        <taxon>Agaricomycotina</taxon>
        <taxon>Agaricomycetes</taxon>
        <taxon>Agaricomycetidae</taxon>
        <taxon>Agaricales</taxon>
        <taxon>Marasmiineae</taxon>
        <taxon>Omphalotaceae</taxon>
        <taxon>Gymnopus</taxon>
    </lineage>
</organism>
<proteinExistence type="predicted"/>
<protein>
    <submittedName>
        <fullName evidence="1">Uncharacterized protein</fullName>
    </submittedName>
</protein>
<dbReference type="Proteomes" id="UP000799118">
    <property type="component" value="Unassembled WGS sequence"/>
</dbReference>
<dbReference type="EMBL" id="ML769414">
    <property type="protein sequence ID" value="KAE9404697.1"/>
    <property type="molecule type" value="Genomic_DNA"/>
</dbReference>